<dbReference type="AlphaFoldDB" id="A0A9P3UQB4"/>
<dbReference type="Proteomes" id="UP001063166">
    <property type="component" value="Unassembled WGS sequence"/>
</dbReference>
<keyword evidence="1" id="KW-0472">Membrane</keyword>
<accession>A0A9P3UQB4</accession>
<sequence length="137" mass="14661">MAPGLRDGTPVVVVGRIAKALLQWTAEWMRTFPSSLAASGHTLHGTPISPLKPTPTAPQVDPAVLIPSTLAFTAICLAPFLTMFYVFFHPLARHSENPSVSPPLFAASVQASLLPPPPVVPRVSRVVQVLLNLRTEP</sequence>
<organism evidence="2 3">
    <name type="scientific">Lyophyllum shimeji</name>
    <name type="common">Hon-shimeji</name>
    <name type="synonym">Tricholoma shimeji</name>
    <dbReference type="NCBI Taxonomy" id="47721"/>
    <lineage>
        <taxon>Eukaryota</taxon>
        <taxon>Fungi</taxon>
        <taxon>Dikarya</taxon>
        <taxon>Basidiomycota</taxon>
        <taxon>Agaricomycotina</taxon>
        <taxon>Agaricomycetes</taxon>
        <taxon>Agaricomycetidae</taxon>
        <taxon>Agaricales</taxon>
        <taxon>Tricholomatineae</taxon>
        <taxon>Lyophyllaceae</taxon>
        <taxon>Lyophyllum</taxon>
    </lineage>
</organism>
<comment type="caution">
    <text evidence="2">The sequence shown here is derived from an EMBL/GenBank/DDBJ whole genome shotgun (WGS) entry which is preliminary data.</text>
</comment>
<name>A0A9P3UQB4_LYOSH</name>
<keyword evidence="1" id="KW-1133">Transmembrane helix</keyword>
<evidence type="ECO:0000313" key="2">
    <source>
        <dbReference type="EMBL" id="GLB40000.1"/>
    </source>
</evidence>
<protein>
    <submittedName>
        <fullName evidence="2">Uncharacterized protein</fullName>
    </submittedName>
</protein>
<evidence type="ECO:0000313" key="3">
    <source>
        <dbReference type="Proteomes" id="UP001063166"/>
    </source>
</evidence>
<keyword evidence="1" id="KW-0812">Transmembrane</keyword>
<proteinExistence type="predicted"/>
<feature type="transmembrane region" description="Helical" evidence="1">
    <location>
        <begin position="64"/>
        <end position="88"/>
    </location>
</feature>
<evidence type="ECO:0000256" key="1">
    <source>
        <dbReference type="SAM" id="Phobius"/>
    </source>
</evidence>
<keyword evidence="3" id="KW-1185">Reference proteome</keyword>
<dbReference type="EMBL" id="BRPK01000007">
    <property type="protein sequence ID" value="GLB40000.1"/>
    <property type="molecule type" value="Genomic_DNA"/>
</dbReference>
<reference evidence="2" key="1">
    <citation type="submission" date="2022-07" db="EMBL/GenBank/DDBJ databases">
        <title>The genome of Lyophyllum shimeji provides insight into the initial evolution of ectomycorrhizal fungal genome.</title>
        <authorList>
            <person name="Kobayashi Y."/>
            <person name="Shibata T."/>
            <person name="Hirakawa H."/>
            <person name="Shigenobu S."/>
            <person name="Nishiyama T."/>
            <person name="Yamada A."/>
            <person name="Hasebe M."/>
            <person name="Kawaguchi M."/>
        </authorList>
    </citation>
    <scope>NUCLEOTIDE SEQUENCE</scope>
    <source>
        <strain evidence="2">AT787</strain>
    </source>
</reference>
<gene>
    <name evidence="2" type="ORF">LshimejAT787_0705100</name>
</gene>